<dbReference type="RefSeq" id="XP_040781138.1">
    <property type="nucleotide sequence ID" value="XM_040922885.1"/>
</dbReference>
<proteinExistence type="predicted"/>
<accession>A0A9P5CTY3</accession>
<dbReference type="AlphaFoldDB" id="A0A9P5CTY3"/>
<dbReference type="InterPro" id="IPR006073">
    <property type="entry name" value="GTP-bd"/>
</dbReference>
<dbReference type="Pfam" id="PF01926">
    <property type="entry name" value="MMR_HSR1"/>
    <property type="match status" value="1"/>
</dbReference>
<dbReference type="InterPro" id="IPR027417">
    <property type="entry name" value="P-loop_NTPase"/>
</dbReference>
<dbReference type="GO" id="GO:0005525">
    <property type="term" value="F:GTP binding"/>
    <property type="evidence" value="ECO:0007669"/>
    <property type="project" value="InterPro"/>
</dbReference>
<organism evidence="3 4">
    <name type="scientific">Cryphonectria parasitica (strain ATCC 38755 / EP155)</name>
    <dbReference type="NCBI Taxonomy" id="660469"/>
    <lineage>
        <taxon>Eukaryota</taxon>
        <taxon>Fungi</taxon>
        <taxon>Dikarya</taxon>
        <taxon>Ascomycota</taxon>
        <taxon>Pezizomycotina</taxon>
        <taxon>Sordariomycetes</taxon>
        <taxon>Sordariomycetidae</taxon>
        <taxon>Diaporthales</taxon>
        <taxon>Cryphonectriaceae</taxon>
        <taxon>Cryphonectria-Endothia species complex</taxon>
        <taxon>Cryphonectria</taxon>
    </lineage>
</organism>
<dbReference type="GeneID" id="63840014"/>
<gene>
    <name evidence="3" type="ORF">M406DRAFT_354312</name>
</gene>
<reference evidence="3" key="1">
    <citation type="journal article" date="2020" name="Phytopathology">
        <title>Genome sequence of the chestnut blight fungus Cryphonectria parasitica EP155: A fundamental resource for an archetypical invasive plant pathogen.</title>
        <authorList>
            <person name="Crouch J.A."/>
            <person name="Dawe A."/>
            <person name="Aerts A."/>
            <person name="Barry K."/>
            <person name="Churchill A.C.L."/>
            <person name="Grimwood J."/>
            <person name="Hillman B."/>
            <person name="Milgroom M.G."/>
            <person name="Pangilinan J."/>
            <person name="Smith M."/>
            <person name="Salamov A."/>
            <person name="Schmutz J."/>
            <person name="Yadav J."/>
            <person name="Grigoriev I.V."/>
            <person name="Nuss D."/>
        </authorList>
    </citation>
    <scope>NUCLEOTIDE SEQUENCE</scope>
    <source>
        <strain evidence="3">EP155</strain>
    </source>
</reference>
<dbReference type="Gene3D" id="3.40.50.300">
    <property type="entry name" value="P-loop containing nucleotide triphosphate hydrolases"/>
    <property type="match status" value="1"/>
</dbReference>
<evidence type="ECO:0000259" key="2">
    <source>
        <dbReference type="Pfam" id="PF01926"/>
    </source>
</evidence>
<dbReference type="EMBL" id="MU032344">
    <property type="protein sequence ID" value="KAF3770177.1"/>
    <property type="molecule type" value="Genomic_DNA"/>
</dbReference>
<keyword evidence="4" id="KW-1185">Reference proteome</keyword>
<protein>
    <recommendedName>
        <fullName evidence="2">G domain-containing protein</fullName>
    </recommendedName>
</protein>
<dbReference type="Proteomes" id="UP000803844">
    <property type="component" value="Unassembled WGS sequence"/>
</dbReference>
<sequence length="347" mass="39772">MQIQELENIPTLPTLIIGVMGVTGAGKSTFIQRATGTNEGIVGHSLVSCTQQVTPHYFAAEGYNFVLVDTPGFNDTYKSDAEVLKELANYLELTYKQKTKLAGIVYLHRITDVRMDGGAMRNLKMFRKLCGEKPMRNVVIASTFWGTMSDTISEAHESELISKSEFWGDMISHGARTQRFTGNQRSALDILLSFADHDPETLQLQRELVDERKSIGETEAGCAVNEELLVLEEKYKQELKKIQQEAAEALAERDQEMQEVLEKERAKMERKIERIHTDQELLREDRREEIRRLEMEHLLRFDKMQHDYQVMVEQHLKEAGLGQKETLEQMVHLQEDMAELKSKQAAP</sequence>
<feature type="domain" description="G" evidence="2">
    <location>
        <begin position="17"/>
        <end position="82"/>
    </location>
</feature>
<dbReference type="OrthoDB" id="8954335at2759"/>
<name>A0A9P5CTY3_CRYP1</name>
<feature type="coiled-coil region" evidence="1">
    <location>
        <begin position="225"/>
        <end position="278"/>
    </location>
</feature>
<dbReference type="SUPFAM" id="SSF52540">
    <property type="entry name" value="P-loop containing nucleoside triphosphate hydrolases"/>
    <property type="match status" value="1"/>
</dbReference>
<evidence type="ECO:0000313" key="3">
    <source>
        <dbReference type="EMBL" id="KAF3770177.1"/>
    </source>
</evidence>
<comment type="caution">
    <text evidence="3">The sequence shown here is derived from an EMBL/GenBank/DDBJ whole genome shotgun (WGS) entry which is preliminary data.</text>
</comment>
<evidence type="ECO:0000256" key="1">
    <source>
        <dbReference type="SAM" id="Coils"/>
    </source>
</evidence>
<evidence type="ECO:0000313" key="4">
    <source>
        <dbReference type="Proteomes" id="UP000803844"/>
    </source>
</evidence>
<dbReference type="CDD" id="cd00882">
    <property type="entry name" value="Ras_like_GTPase"/>
    <property type="match status" value="1"/>
</dbReference>
<keyword evidence="1" id="KW-0175">Coiled coil</keyword>